<sequence>MEKIRELGFGELRMHLLHSLGDGTTQGALHVRIEGELDDKYLESVVESLLIKLPVLRATIQKIDGRYYFCLADRNHHRNGFLDITVDKNSPNLWQARLEAENNLLLNSEEQLWRLVAVNYQSVNCWDLILVMHHALMDAAGSEFLLDQILGCLGNLYEIGSLESTDNVFPSLEEDAVTACEWEKYVGIQNNIKIKLASLNLQKHLSSVGLNERNTKSQYFQVNQDLVAQLEDFCEINQISLNSLFSAALLSSIALCTPDRKSFALFSAVSLRPLCQNVKERSLGCYLNVMPTVHSFSDDSVSSIISLSREHKIEVQRAFLNTGRWIPRNYDVAIVENMISTLANSNTFGNDIGITYAESGLAPQYGKLKVKHQYVTARRNIGNVALILHGLKSDRDIYFSLSHVEPLQSREWAILVKNKFLDLLLMINKSSFDTVKI</sequence>
<dbReference type="RefSeq" id="WP_006890609.1">
    <property type="nucleotide sequence ID" value="NZ_JH109152.1"/>
</dbReference>
<gene>
    <name evidence="1" type="ORF">Mettu_1456</name>
</gene>
<dbReference type="AlphaFoldDB" id="G3IU42"/>
<dbReference type="OrthoDB" id="863140at2"/>
<dbReference type="Gene3D" id="3.30.559.30">
    <property type="entry name" value="Nonribosomal peptide synthetase, condensation domain"/>
    <property type="match status" value="1"/>
</dbReference>
<dbReference type="InterPro" id="IPR052058">
    <property type="entry name" value="Alcohol_O-acetyltransferase"/>
</dbReference>
<dbReference type="STRING" id="697282.Mettu_1456"/>
<protein>
    <submittedName>
        <fullName evidence="1">Condensation domain protein</fullName>
    </submittedName>
</protein>
<dbReference type="PANTHER" id="PTHR28037">
    <property type="entry name" value="ALCOHOL O-ACETYLTRANSFERASE 1-RELATED"/>
    <property type="match status" value="1"/>
</dbReference>
<dbReference type="HOGENOM" id="CLU_626730_0_0_6"/>
<dbReference type="Gene3D" id="3.30.559.10">
    <property type="entry name" value="Chloramphenicol acetyltransferase-like domain"/>
    <property type="match status" value="1"/>
</dbReference>
<dbReference type="InterPro" id="IPR023213">
    <property type="entry name" value="CAT-like_dom_sf"/>
</dbReference>
<dbReference type="Proteomes" id="UP000004664">
    <property type="component" value="Unassembled WGS sequence"/>
</dbReference>
<dbReference type="PANTHER" id="PTHR28037:SF1">
    <property type="entry name" value="ALCOHOL O-ACETYLTRANSFERASE 1-RELATED"/>
    <property type="match status" value="1"/>
</dbReference>
<evidence type="ECO:0000313" key="1">
    <source>
        <dbReference type="EMBL" id="EGW22640.1"/>
    </source>
</evidence>
<organism evidence="1 2">
    <name type="scientific">Methylobacter tundripaludum (strain ATCC BAA-1195 / DSM 17260 / SV96)</name>
    <dbReference type="NCBI Taxonomy" id="697282"/>
    <lineage>
        <taxon>Bacteria</taxon>
        <taxon>Pseudomonadati</taxon>
        <taxon>Pseudomonadota</taxon>
        <taxon>Gammaproteobacteria</taxon>
        <taxon>Methylococcales</taxon>
        <taxon>Methylococcaceae</taxon>
        <taxon>Methylobacter</taxon>
    </lineage>
</organism>
<dbReference type="EMBL" id="JH109152">
    <property type="protein sequence ID" value="EGW22640.1"/>
    <property type="molecule type" value="Genomic_DNA"/>
</dbReference>
<evidence type="ECO:0000313" key="2">
    <source>
        <dbReference type="Proteomes" id="UP000004664"/>
    </source>
</evidence>
<dbReference type="SUPFAM" id="SSF52777">
    <property type="entry name" value="CoA-dependent acyltransferases"/>
    <property type="match status" value="2"/>
</dbReference>
<proteinExistence type="predicted"/>
<reference evidence="1 2" key="1">
    <citation type="submission" date="2011-06" db="EMBL/GenBank/DDBJ databases">
        <title>Genomic sequence of Methylobacter tundripaludum SV96.</title>
        <authorList>
            <consortium name="US DOE Joint Genome Institute"/>
            <person name="Lucas S."/>
            <person name="Han J."/>
            <person name="Lapidus A."/>
            <person name="Cheng J.-F."/>
            <person name="Goodwin L."/>
            <person name="Pitluck S."/>
            <person name="Held B."/>
            <person name="Detter J.C."/>
            <person name="Han C."/>
            <person name="Tapia R."/>
            <person name="Land M."/>
            <person name="Hauser L."/>
            <person name="Kyrpides N."/>
            <person name="Ivanova N."/>
            <person name="Ovchinnikova G."/>
            <person name="Pagani I."/>
            <person name="Klotz M.G."/>
            <person name="Dispirito A.A."/>
            <person name="Murrell J.C."/>
            <person name="Dunfield P."/>
            <person name="Kalyuzhnaya M.G."/>
            <person name="Svenning M."/>
            <person name="Trotsenko Y.A."/>
            <person name="Stein L.Y."/>
            <person name="Woyke T."/>
        </authorList>
    </citation>
    <scope>NUCLEOTIDE SEQUENCE [LARGE SCALE GENOMIC DNA]</scope>
    <source>
        <strain evidence="2">ATCC BAA-1195 / DSM 17260 / SV96</strain>
    </source>
</reference>
<dbReference type="eggNOG" id="COG1020">
    <property type="taxonomic scope" value="Bacteria"/>
</dbReference>
<name>G3IU42_METTV</name>
<keyword evidence="2" id="KW-1185">Reference proteome</keyword>
<accession>G3IU42</accession>